<feature type="domain" description="OmpR/PhoB-type" evidence="7">
    <location>
        <begin position="1"/>
        <end position="92"/>
    </location>
</feature>
<feature type="repeat" description="TPR" evidence="5">
    <location>
        <begin position="814"/>
        <end position="847"/>
    </location>
</feature>
<evidence type="ECO:0000256" key="2">
    <source>
        <dbReference type="ARBA" id="ARBA00023015"/>
    </source>
</evidence>
<dbReference type="CDD" id="cd15831">
    <property type="entry name" value="BTAD"/>
    <property type="match status" value="1"/>
</dbReference>
<gene>
    <name evidence="8" type="ORF">ACFOUW_21245</name>
</gene>
<evidence type="ECO:0000259" key="7">
    <source>
        <dbReference type="PROSITE" id="PS51755"/>
    </source>
</evidence>
<dbReference type="SUPFAM" id="SSF52540">
    <property type="entry name" value="P-loop containing nucleoside triphosphate hydrolases"/>
    <property type="match status" value="1"/>
</dbReference>
<protein>
    <submittedName>
        <fullName evidence="8">BTAD domain-containing putative transcriptional regulator</fullName>
    </submittedName>
</protein>
<keyword evidence="3 6" id="KW-0238">DNA-binding</keyword>
<name>A0ABV7YDZ6_9ACTN</name>
<feature type="DNA-binding region" description="OmpR/PhoB-type" evidence="6">
    <location>
        <begin position="1"/>
        <end position="92"/>
    </location>
</feature>
<proteinExistence type="inferred from homology"/>
<sequence>MRFRLLGPLEVDADDGSSVRLTGLKRRQLLACLLSADQHTLAVDQLIAMLWPDRDPKSARSSLHVYVYQLRRALLDETRIAHVHGTYTLVVGPNEYDADRFDALLTDGQLAAQGGDSTKAAELMRKALDLWRGEPLAGLDSVDQLREVAARLTSQRLAAIEAAIDAELALGQHTKVIPELTQLVNEHPLSERFRAQLMLALFRSGRQAEALQAYRQGRVILQRELAQEPGRELRNLEQAVVREDPALAWTDGASAPAQQQPPPARVEAKPTMPAELPTDIATFSGRAGEAARLHTYLTNAARGATPIAAIDGTGGVGKSALAIRVAHAVAPEFPHGQLYINLRGATPGVAPLSPQAVLSRFLRALGSNDVPSDLDEATARYRSLTSARRLLVVLDDAYDAAQVRPLLPGGSTCAVLITSRDVMSTVDGVGHLHLDTLTEPDGIELLASLVGSERVDAEPGEALHIVRRCGLLPLAIRIAGARLATRTDWTLATFADRLANAQGRLDELQHADLAVRSSFALSLDQLRADSVRGDIDPARLFELLGLLDTADFAAPVAAALADGSPHHAAAAIDPLVRAQLVQPLGAGKYAMHDLVRLHARELLTRDVDELDRETAIRRALHYYLASARNAMTTLIYDSAPRTEYGTPPHELLHAGSTFRDRVAAADWLAAEQDNLIAVTRQAMTFAPDGPMIAIGMAAALNASMGMHGHWHALAGVHELVLPAAEASGDEATIALAHGDLGRAYRLSGRRDDAERHFERALAGWQRVDDRDHEADILFSLGSIYARRGHRVSAEQFFQRALQIRRNQQDMFGVAHLLNVLGSEANRNGQYPDALEYFDQALTIFRQLDERRGEGMALENTAETHLAAGDPKRAVPLYLQATLVYDDAGDKLGESVSFWNLGRALNALGDPDEAKACWRSSLTILRDLHLIAPDEIETILASPDPQLPAHVNS</sequence>
<keyword evidence="2" id="KW-0805">Transcription regulation</keyword>
<dbReference type="Pfam" id="PF13424">
    <property type="entry name" value="TPR_12"/>
    <property type="match status" value="2"/>
</dbReference>
<dbReference type="SMART" id="SM01043">
    <property type="entry name" value="BTAD"/>
    <property type="match status" value="1"/>
</dbReference>
<dbReference type="Pfam" id="PF07721">
    <property type="entry name" value="TPR_4"/>
    <property type="match status" value="1"/>
</dbReference>
<dbReference type="Pfam" id="PF00486">
    <property type="entry name" value="Trans_reg_C"/>
    <property type="match status" value="1"/>
</dbReference>
<dbReference type="InterPro" id="IPR051677">
    <property type="entry name" value="AfsR-DnrI-RedD_regulator"/>
</dbReference>
<dbReference type="InterPro" id="IPR011717">
    <property type="entry name" value="TPR-4"/>
</dbReference>
<dbReference type="PANTHER" id="PTHR35807">
    <property type="entry name" value="TRANSCRIPTIONAL REGULATOR REDD-RELATED"/>
    <property type="match status" value="1"/>
</dbReference>
<dbReference type="InterPro" id="IPR019734">
    <property type="entry name" value="TPR_rpt"/>
</dbReference>
<dbReference type="PROSITE" id="PS51755">
    <property type="entry name" value="OMPR_PHOB"/>
    <property type="match status" value="1"/>
</dbReference>
<dbReference type="InterPro" id="IPR016032">
    <property type="entry name" value="Sig_transdc_resp-reg_C-effctor"/>
</dbReference>
<dbReference type="InterPro" id="IPR011990">
    <property type="entry name" value="TPR-like_helical_dom_sf"/>
</dbReference>
<dbReference type="RefSeq" id="WP_205117740.1">
    <property type="nucleotide sequence ID" value="NZ_JAFBCM010000001.1"/>
</dbReference>
<evidence type="ECO:0000256" key="6">
    <source>
        <dbReference type="PROSITE-ProRule" id="PRU01091"/>
    </source>
</evidence>
<comment type="similarity">
    <text evidence="1">Belongs to the AfsR/DnrI/RedD regulatory family.</text>
</comment>
<dbReference type="Pfam" id="PF00931">
    <property type="entry name" value="NB-ARC"/>
    <property type="match status" value="1"/>
</dbReference>
<dbReference type="Gene3D" id="1.25.40.10">
    <property type="entry name" value="Tetratricopeptide repeat domain"/>
    <property type="match status" value="2"/>
</dbReference>
<dbReference type="InterPro" id="IPR002182">
    <property type="entry name" value="NB-ARC"/>
</dbReference>
<dbReference type="InterPro" id="IPR001867">
    <property type="entry name" value="OmpR/PhoB-type_DNA-bd"/>
</dbReference>
<keyword evidence="9" id="KW-1185">Reference proteome</keyword>
<evidence type="ECO:0000313" key="9">
    <source>
        <dbReference type="Proteomes" id="UP001595699"/>
    </source>
</evidence>
<dbReference type="SMART" id="SM00028">
    <property type="entry name" value="TPR"/>
    <property type="match status" value="6"/>
</dbReference>
<dbReference type="PROSITE" id="PS50005">
    <property type="entry name" value="TPR"/>
    <property type="match status" value="2"/>
</dbReference>
<dbReference type="SUPFAM" id="SSF46894">
    <property type="entry name" value="C-terminal effector domain of the bipartite response regulators"/>
    <property type="match status" value="1"/>
</dbReference>
<feature type="repeat" description="TPR" evidence="5">
    <location>
        <begin position="774"/>
        <end position="807"/>
    </location>
</feature>
<dbReference type="Proteomes" id="UP001595699">
    <property type="component" value="Unassembled WGS sequence"/>
</dbReference>
<evidence type="ECO:0000256" key="3">
    <source>
        <dbReference type="ARBA" id="ARBA00023125"/>
    </source>
</evidence>
<evidence type="ECO:0000256" key="5">
    <source>
        <dbReference type="PROSITE-ProRule" id="PRU00339"/>
    </source>
</evidence>
<evidence type="ECO:0000313" key="8">
    <source>
        <dbReference type="EMBL" id="MFC3763378.1"/>
    </source>
</evidence>
<organism evidence="8 9">
    <name type="scientific">Tenggerimyces flavus</name>
    <dbReference type="NCBI Taxonomy" id="1708749"/>
    <lineage>
        <taxon>Bacteria</taxon>
        <taxon>Bacillati</taxon>
        <taxon>Actinomycetota</taxon>
        <taxon>Actinomycetes</taxon>
        <taxon>Propionibacteriales</taxon>
        <taxon>Nocardioidaceae</taxon>
        <taxon>Tenggerimyces</taxon>
    </lineage>
</organism>
<keyword evidence="5" id="KW-0802">TPR repeat</keyword>
<reference evidence="9" key="1">
    <citation type="journal article" date="2019" name="Int. J. Syst. Evol. Microbiol.">
        <title>The Global Catalogue of Microorganisms (GCM) 10K type strain sequencing project: providing services to taxonomists for standard genome sequencing and annotation.</title>
        <authorList>
            <consortium name="The Broad Institute Genomics Platform"/>
            <consortium name="The Broad Institute Genome Sequencing Center for Infectious Disease"/>
            <person name="Wu L."/>
            <person name="Ma J."/>
        </authorList>
    </citation>
    <scope>NUCLEOTIDE SEQUENCE [LARGE SCALE GENOMIC DNA]</scope>
    <source>
        <strain evidence="9">CGMCC 4.7241</strain>
    </source>
</reference>
<comment type="caution">
    <text evidence="8">The sequence shown here is derived from an EMBL/GenBank/DDBJ whole genome shotgun (WGS) entry which is preliminary data.</text>
</comment>
<dbReference type="SUPFAM" id="SSF48452">
    <property type="entry name" value="TPR-like"/>
    <property type="match status" value="2"/>
</dbReference>
<dbReference type="InterPro" id="IPR005158">
    <property type="entry name" value="BTAD"/>
</dbReference>
<dbReference type="PANTHER" id="PTHR35807:SF1">
    <property type="entry name" value="TRANSCRIPTIONAL REGULATOR REDD"/>
    <property type="match status" value="1"/>
</dbReference>
<dbReference type="Gene3D" id="1.10.10.10">
    <property type="entry name" value="Winged helix-like DNA-binding domain superfamily/Winged helix DNA-binding domain"/>
    <property type="match status" value="1"/>
</dbReference>
<accession>A0ABV7YDZ6</accession>
<dbReference type="InterPro" id="IPR027417">
    <property type="entry name" value="P-loop_NTPase"/>
</dbReference>
<dbReference type="InterPro" id="IPR036388">
    <property type="entry name" value="WH-like_DNA-bd_sf"/>
</dbReference>
<keyword evidence="4" id="KW-0804">Transcription</keyword>
<dbReference type="Pfam" id="PF03704">
    <property type="entry name" value="BTAD"/>
    <property type="match status" value="1"/>
</dbReference>
<dbReference type="PRINTS" id="PR00364">
    <property type="entry name" value="DISEASERSIST"/>
</dbReference>
<dbReference type="Gene3D" id="3.40.50.300">
    <property type="entry name" value="P-loop containing nucleotide triphosphate hydrolases"/>
    <property type="match status" value="1"/>
</dbReference>
<evidence type="ECO:0000256" key="4">
    <source>
        <dbReference type="ARBA" id="ARBA00023163"/>
    </source>
</evidence>
<evidence type="ECO:0000256" key="1">
    <source>
        <dbReference type="ARBA" id="ARBA00005820"/>
    </source>
</evidence>
<dbReference type="SMART" id="SM00862">
    <property type="entry name" value="Trans_reg_C"/>
    <property type="match status" value="1"/>
</dbReference>
<dbReference type="EMBL" id="JBHRZH010000018">
    <property type="protein sequence ID" value="MFC3763378.1"/>
    <property type="molecule type" value="Genomic_DNA"/>
</dbReference>